<dbReference type="InterPro" id="IPR007223">
    <property type="entry name" value="Peroxin-13_N"/>
</dbReference>
<dbReference type="GO" id="GO:0005778">
    <property type="term" value="C:peroxisomal membrane"/>
    <property type="evidence" value="ECO:0007669"/>
    <property type="project" value="UniProtKB-SubCell"/>
</dbReference>
<sequence>MASGIPERVFRPRRLVLRLGDFIWNGRRRLPVIGFGVMTSPMKPWEGAINMNEPSVSNILNSNGGAGCGVVPPGISAQPPRSRIVVPHGTVVQQLSQQAPPLPSRRALGGGPHRRQPGGYHSVMFGGYHGSAGYGGPMGPYGDYGYPTRRMPITDDFESRFIQLAEDSSGPAFQSIETFVRSFSSFTMMLESTYQAVYMSFRAVLSVADNMAKLRRVIGQFVTSLAVLKTIRWFYFRIRQILGLVSNRRLSEEVWSCAVDEATGKVGSTQSRSVWPLVAFFSFVFAGPYLVLKLIKLPPPEKDWCPTEPGESVQCLALFDFDSAQPNELSFQKGDRLLIAREAAARKAHGGWILAAHQGESTVGYIPANRVAIVRAGGKPKQAKPQVDDGKGTVAPKDPPKSGATSDSDVFYSDN</sequence>
<dbReference type="PRINTS" id="PR00452">
    <property type="entry name" value="SH3DOMAIN"/>
</dbReference>
<dbReference type="PROSITE" id="PS50002">
    <property type="entry name" value="SH3"/>
    <property type="match status" value="1"/>
</dbReference>
<evidence type="ECO:0000256" key="5">
    <source>
        <dbReference type="ARBA" id="ARBA00022927"/>
    </source>
</evidence>
<gene>
    <name evidence="16" type="ORF">AAG570_007253</name>
</gene>
<dbReference type="InterPro" id="IPR001452">
    <property type="entry name" value="SH3_domain"/>
</dbReference>
<evidence type="ECO:0000256" key="2">
    <source>
        <dbReference type="ARBA" id="ARBA00022443"/>
    </source>
</evidence>
<comment type="similarity">
    <text evidence="1">Belongs to the peroxin-13 family.</text>
</comment>
<keyword evidence="7" id="KW-0811">Translocation</keyword>
<evidence type="ECO:0000256" key="13">
    <source>
        <dbReference type="PROSITE-ProRule" id="PRU00192"/>
    </source>
</evidence>
<dbReference type="Proteomes" id="UP001558652">
    <property type="component" value="Unassembled WGS sequence"/>
</dbReference>
<keyword evidence="8" id="KW-0472">Membrane</keyword>
<dbReference type="AlphaFoldDB" id="A0ABD0XVB8"/>
<keyword evidence="3" id="KW-0813">Transport</keyword>
<accession>A0ABD0XVB8</accession>
<keyword evidence="4" id="KW-0812">Transmembrane</keyword>
<keyword evidence="2 13" id="KW-0728">SH3 domain</keyword>
<evidence type="ECO:0000256" key="8">
    <source>
        <dbReference type="ARBA" id="ARBA00023136"/>
    </source>
</evidence>
<reference evidence="16 17" key="1">
    <citation type="submission" date="2024-07" db="EMBL/GenBank/DDBJ databases">
        <title>Chromosome-level genome assembly of the water stick insect Ranatra chinensis (Heteroptera: Nepidae).</title>
        <authorList>
            <person name="Liu X."/>
        </authorList>
    </citation>
    <scope>NUCLEOTIDE SEQUENCE [LARGE SCALE GENOMIC DNA]</scope>
    <source>
        <strain evidence="16">Cailab_2021Rc</strain>
        <tissue evidence="16">Muscle</tissue>
    </source>
</reference>
<evidence type="ECO:0000256" key="3">
    <source>
        <dbReference type="ARBA" id="ARBA00022448"/>
    </source>
</evidence>
<dbReference type="Gene3D" id="2.30.30.40">
    <property type="entry name" value="SH3 Domains"/>
    <property type="match status" value="1"/>
</dbReference>
<evidence type="ECO:0000256" key="12">
    <source>
        <dbReference type="ARBA" id="ARBA00046271"/>
    </source>
</evidence>
<dbReference type="SMART" id="SM00326">
    <property type="entry name" value="SH3"/>
    <property type="match status" value="1"/>
</dbReference>
<evidence type="ECO:0000313" key="16">
    <source>
        <dbReference type="EMBL" id="KAL1115222.1"/>
    </source>
</evidence>
<proteinExistence type="inferred from homology"/>
<evidence type="ECO:0000313" key="17">
    <source>
        <dbReference type="Proteomes" id="UP001558652"/>
    </source>
</evidence>
<evidence type="ECO:0000256" key="7">
    <source>
        <dbReference type="ARBA" id="ARBA00023010"/>
    </source>
</evidence>
<comment type="subcellular location">
    <subcellularLocation>
        <location evidence="12">Peroxisome membrane</location>
    </subcellularLocation>
</comment>
<keyword evidence="9" id="KW-0576">Peroxisome</keyword>
<dbReference type="Pfam" id="PF00018">
    <property type="entry name" value="SH3_1"/>
    <property type="match status" value="1"/>
</dbReference>
<name>A0ABD0XVB8_9HEMI</name>
<dbReference type="PANTHER" id="PTHR19332">
    <property type="entry name" value="PEROXISOMAL MEMBRANE PROTEIN PEX13"/>
    <property type="match status" value="1"/>
</dbReference>
<dbReference type="GO" id="GO:0015031">
    <property type="term" value="P:protein transport"/>
    <property type="evidence" value="ECO:0007669"/>
    <property type="project" value="UniProtKB-KW"/>
</dbReference>
<feature type="domain" description="SH3" evidence="15">
    <location>
        <begin position="310"/>
        <end position="376"/>
    </location>
</feature>
<dbReference type="SUPFAM" id="SSF50044">
    <property type="entry name" value="SH3-domain"/>
    <property type="match status" value="1"/>
</dbReference>
<organism evidence="16 17">
    <name type="scientific">Ranatra chinensis</name>
    <dbReference type="NCBI Taxonomy" id="642074"/>
    <lineage>
        <taxon>Eukaryota</taxon>
        <taxon>Metazoa</taxon>
        <taxon>Ecdysozoa</taxon>
        <taxon>Arthropoda</taxon>
        <taxon>Hexapoda</taxon>
        <taxon>Insecta</taxon>
        <taxon>Pterygota</taxon>
        <taxon>Neoptera</taxon>
        <taxon>Paraneoptera</taxon>
        <taxon>Hemiptera</taxon>
        <taxon>Heteroptera</taxon>
        <taxon>Panheteroptera</taxon>
        <taxon>Nepomorpha</taxon>
        <taxon>Nepidae</taxon>
        <taxon>Ranatrinae</taxon>
        <taxon>Ranatra</taxon>
    </lineage>
</organism>
<evidence type="ECO:0000256" key="14">
    <source>
        <dbReference type="SAM" id="MobiDB-lite"/>
    </source>
</evidence>
<evidence type="ECO:0000256" key="4">
    <source>
        <dbReference type="ARBA" id="ARBA00022692"/>
    </source>
</evidence>
<evidence type="ECO:0000259" key="15">
    <source>
        <dbReference type="PROSITE" id="PS50002"/>
    </source>
</evidence>
<dbReference type="PANTHER" id="PTHR19332:SF1">
    <property type="entry name" value="PEROXISOMAL MEMBRANE PROTEIN PEX13"/>
    <property type="match status" value="1"/>
</dbReference>
<evidence type="ECO:0000256" key="9">
    <source>
        <dbReference type="ARBA" id="ARBA00023140"/>
    </source>
</evidence>
<evidence type="ECO:0000256" key="11">
    <source>
        <dbReference type="ARBA" id="ARBA00034535"/>
    </source>
</evidence>
<evidence type="ECO:0000256" key="6">
    <source>
        <dbReference type="ARBA" id="ARBA00022989"/>
    </source>
</evidence>
<dbReference type="Pfam" id="PF04088">
    <property type="entry name" value="Peroxin-13_N"/>
    <property type="match status" value="1"/>
</dbReference>
<dbReference type="InterPro" id="IPR036028">
    <property type="entry name" value="SH3-like_dom_sf"/>
</dbReference>
<keyword evidence="17" id="KW-1185">Reference proteome</keyword>
<keyword evidence="6" id="KW-1133">Transmembrane helix</keyword>
<feature type="compositionally biased region" description="Polar residues" evidence="14">
    <location>
        <begin position="403"/>
        <end position="415"/>
    </location>
</feature>
<keyword evidence="5" id="KW-0653">Protein transport</keyword>
<feature type="region of interest" description="Disordered" evidence="14">
    <location>
        <begin position="377"/>
        <end position="415"/>
    </location>
</feature>
<protein>
    <recommendedName>
        <fullName evidence="11">Peroxisomal membrane protein PEX13</fullName>
    </recommendedName>
    <alternativeName>
        <fullName evidence="10">Peroxin-13</fullName>
    </alternativeName>
</protein>
<dbReference type="InterPro" id="IPR035463">
    <property type="entry name" value="Pex13"/>
</dbReference>
<comment type="caution">
    <text evidence="16">The sequence shown here is derived from an EMBL/GenBank/DDBJ whole genome shotgun (WGS) entry which is preliminary data.</text>
</comment>
<dbReference type="EMBL" id="JBFDAA010000020">
    <property type="protein sequence ID" value="KAL1115222.1"/>
    <property type="molecule type" value="Genomic_DNA"/>
</dbReference>
<evidence type="ECO:0000256" key="1">
    <source>
        <dbReference type="ARBA" id="ARBA00006033"/>
    </source>
</evidence>
<evidence type="ECO:0000256" key="10">
    <source>
        <dbReference type="ARBA" id="ARBA00029693"/>
    </source>
</evidence>